<proteinExistence type="predicted"/>
<name>A0A1W1GZW8_9GAMM</name>
<dbReference type="RefSeq" id="WP_080149760.1">
    <property type="nucleotide sequence ID" value="NZ_FWEU01000003.1"/>
</dbReference>
<sequence>MSILNVLLSREHLVVAVDTLAEDARTAAHSAGAKLLLIPQHNLVLATRGSTQFFLRIYELALQASFRADFTMEQLTAELGLVVDQLWPNYEKAAVEAGLPLEQLGTELVLGGWSPKNGRMVATAYAKSDSSRKTLVQPLEGGLASPGEPLAGRPDSFAEADLLAAGKIQAAWLNSRVGREVAGGRLLAGYLQNAQAVVKDLGPL</sequence>
<dbReference type="EMBL" id="FWEU01000003">
    <property type="protein sequence ID" value="SLM24892.1"/>
    <property type="molecule type" value="Genomic_DNA"/>
</dbReference>
<gene>
    <name evidence="1" type="ORF">SAMN04488690_2620</name>
</gene>
<organism evidence="1 2">
    <name type="scientific">Stenotrophomonas indicatrix</name>
    <dbReference type="NCBI Taxonomy" id="2045451"/>
    <lineage>
        <taxon>Bacteria</taxon>
        <taxon>Pseudomonadati</taxon>
        <taxon>Pseudomonadota</taxon>
        <taxon>Gammaproteobacteria</taxon>
        <taxon>Lysobacterales</taxon>
        <taxon>Lysobacteraceae</taxon>
        <taxon>Stenotrophomonas</taxon>
    </lineage>
</organism>
<reference evidence="2" key="1">
    <citation type="submission" date="2016-10" db="EMBL/GenBank/DDBJ databases">
        <authorList>
            <person name="Varghese N."/>
        </authorList>
    </citation>
    <scope>NUCLEOTIDE SEQUENCE [LARGE SCALE GENOMIC DNA]</scope>
    <source>
        <strain evidence="2">92MFCol6.1</strain>
    </source>
</reference>
<evidence type="ECO:0000313" key="2">
    <source>
        <dbReference type="Proteomes" id="UP000191133"/>
    </source>
</evidence>
<dbReference type="AlphaFoldDB" id="A0A1W1GZW8"/>
<accession>A0A1W1GZW8</accession>
<dbReference type="Proteomes" id="UP000191133">
    <property type="component" value="Unassembled WGS sequence"/>
</dbReference>
<protein>
    <submittedName>
        <fullName evidence="1">Uncharacterized protein</fullName>
    </submittedName>
</protein>
<evidence type="ECO:0000313" key="1">
    <source>
        <dbReference type="EMBL" id="SLM24892.1"/>
    </source>
</evidence>